<evidence type="ECO:0000259" key="5">
    <source>
        <dbReference type="Pfam" id="PF00149"/>
    </source>
</evidence>
<dbReference type="STRING" id="313368.SAMN04488012_103191"/>
<evidence type="ECO:0000256" key="4">
    <source>
        <dbReference type="ARBA" id="ARBA00025742"/>
    </source>
</evidence>
<organism evidence="6 7">
    <name type="scientific">Palleronia salina</name>
    <dbReference type="NCBI Taxonomy" id="313368"/>
    <lineage>
        <taxon>Bacteria</taxon>
        <taxon>Pseudomonadati</taxon>
        <taxon>Pseudomonadota</taxon>
        <taxon>Alphaproteobacteria</taxon>
        <taxon>Rhodobacterales</taxon>
        <taxon>Roseobacteraceae</taxon>
        <taxon>Palleronia</taxon>
    </lineage>
</organism>
<dbReference type="Gene3D" id="3.60.21.10">
    <property type="match status" value="1"/>
</dbReference>
<proteinExistence type="inferred from homology"/>
<evidence type="ECO:0000313" key="7">
    <source>
        <dbReference type="Proteomes" id="UP000184040"/>
    </source>
</evidence>
<dbReference type="AlphaFoldDB" id="A0A1M6ER87"/>
<comment type="similarity">
    <text evidence="4">Belongs to the cyclic nucleotide phosphodiesterase class-III family.</text>
</comment>
<keyword evidence="7" id="KW-1185">Reference proteome</keyword>
<keyword evidence="1" id="KW-0479">Metal-binding</keyword>
<gene>
    <name evidence="6" type="ORF">SAMN04488012_103191</name>
</gene>
<dbReference type="EMBL" id="FQZA01000003">
    <property type="protein sequence ID" value="SHI87955.1"/>
    <property type="molecule type" value="Genomic_DNA"/>
</dbReference>
<dbReference type="InterPro" id="IPR050884">
    <property type="entry name" value="CNP_phosphodiesterase-III"/>
</dbReference>
<dbReference type="InterPro" id="IPR029052">
    <property type="entry name" value="Metallo-depent_PP-like"/>
</dbReference>
<evidence type="ECO:0000256" key="2">
    <source>
        <dbReference type="ARBA" id="ARBA00022801"/>
    </source>
</evidence>
<keyword evidence="3" id="KW-0408">Iron</keyword>
<protein>
    <submittedName>
        <fullName evidence="6">3',5'-cyclic AMP phosphodiesterase CpdA</fullName>
    </submittedName>
</protein>
<dbReference type="GO" id="GO:0046872">
    <property type="term" value="F:metal ion binding"/>
    <property type="evidence" value="ECO:0007669"/>
    <property type="project" value="UniProtKB-KW"/>
</dbReference>
<name>A0A1M6ER87_9RHOB</name>
<dbReference type="PANTHER" id="PTHR42988:SF2">
    <property type="entry name" value="CYCLIC NUCLEOTIDE PHOSPHODIESTERASE CBUA0032-RELATED"/>
    <property type="match status" value="1"/>
</dbReference>
<evidence type="ECO:0000256" key="1">
    <source>
        <dbReference type="ARBA" id="ARBA00022723"/>
    </source>
</evidence>
<dbReference type="Proteomes" id="UP000184040">
    <property type="component" value="Unassembled WGS sequence"/>
</dbReference>
<evidence type="ECO:0000313" key="6">
    <source>
        <dbReference type="EMBL" id="SHI87955.1"/>
    </source>
</evidence>
<dbReference type="Pfam" id="PF00149">
    <property type="entry name" value="Metallophos"/>
    <property type="match status" value="1"/>
</dbReference>
<dbReference type="InterPro" id="IPR004843">
    <property type="entry name" value="Calcineurin-like_PHP"/>
</dbReference>
<sequence length="264" mass="29400">MTRIVHLSDLHFGRDRAEAEPQLVEIVNDLAPDLVAVSGDFTQRARRGQFERASAFLEKLEPPVLSVPGNHDTPLDNLWVRLLRPWSRYRHAIDRKLEPMQRLPGAVIQGVNTVNRFSWQRGRISERTVAKVCDAFEDAGDRLRIVVLHHPLEHGPEVEKRLMRGARAALGRLQECGADVVLSGHLHHTITAPFQTAQGLLFVQAGTGLSTRLRGEPNTFNLVQGDRDGLRVQTFAATPGTGFALSREASFFRVSGKWTAPEGD</sequence>
<dbReference type="SUPFAM" id="SSF56300">
    <property type="entry name" value="Metallo-dependent phosphatases"/>
    <property type="match status" value="1"/>
</dbReference>
<dbReference type="CDD" id="cd07400">
    <property type="entry name" value="MPP_1"/>
    <property type="match status" value="1"/>
</dbReference>
<accession>A0A1M6ER87</accession>
<dbReference type="GO" id="GO:0016787">
    <property type="term" value="F:hydrolase activity"/>
    <property type="evidence" value="ECO:0007669"/>
    <property type="project" value="UniProtKB-KW"/>
</dbReference>
<reference evidence="6 7" key="1">
    <citation type="submission" date="2016-11" db="EMBL/GenBank/DDBJ databases">
        <authorList>
            <person name="Jaros S."/>
            <person name="Januszkiewicz K."/>
            <person name="Wedrychowicz H."/>
        </authorList>
    </citation>
    <scope>NUCLEOTIDE SEQUENCE [LARGE SCALE GENOMIC DNA]</scope>
    <source>
        <strain evidence="6 7">DSM 26892</strain>
    </source>
</reference>
<keyword evidence="2" id="KW-0378">Hydrolase</keyword>
<feature type="domain" description="Calcineurin-like phosphoesterase" evidence="5">
    <location>
        <begin position="3"/>
        <end position="188"/>
    </location>
</feature>
<evidence type="ECO:0000256" key="3">
    <source>
        <dbReference type="ARBA" id="ARBA00023004"/>
    </source>
</evidence>
<dbReference type="RefSeq" id="WP_073127895.1">
    <property type="nucleotide sequence ID" value="NZ_FQZA01000003.1"/>
</dbReference>
<dbReference type="PANTHER" id="PTHR42988">
    <property type="entry name" value="PHOSPHOHYDROLASE"/>
    <property type="match status" value="1"/>
</dbReference>